<dbReference type="AlphaFoldDB" id="A0A7S2DV17"/>
<reference evidence="1" key="1">
    <citation type="submission" date="2021-01" db="EMBL/GenBank/DDBJ databases">
        <authorList>
            <person name="Corre E."/>
            <person name="Pelletier E."/>
            <person name="Niang G."/>
            <person name="Scheremetjew M."/>
            <person name="Finn R."/>
            <person name="Kale V."/>
            <person name="Holt S."/>
            <person name="Cochrane G."/>
            <person name="Meng A."/>
            <person name="Brown T."/>
            <person name="Cohen L."/>
        </authorList>
    </citation>
    <scope>NUCLEOTIDE SEQUENCE</scope>
    <source>
        <strain evidence="1">CCMP1381</strain>
    </source>
</reference>
<dbReference type="EMBL" id="HBGS01049713">
    <property type="protein sequence ID" value="CAD9465192.1"/>
    <property type="molecule type" value="Transcribed_RNA"/>
</dbReference>
<accession>A0A7S2DV17</accession>
<protein>
    <submittedName>
        <fullName evidence="1">Uncharacterized protein</fullName>
    </submittedName>
</protein>
<gene>
    <name evidence="1" type="ORF">DSPE1174_LOCUS25889</name>
</gene>
<proteinExistence type="predicted"/>
<organism evidence="1">
    <name type="scientific">Octactis speculum</name>
    <dbReference type="NCBI Taxonomy" id="3111310"/>
    <lineage>
        <taxon>Eukaryota</taxon>
        <taxon>Sar</taxon>
        <taxon>Stramenopiles</taxon>
        <taxon>Ochrophyta</taxon>
        <taxon>Dictyochophyceae</taxon>
        <taxon>Dictyochales</taxon>
        <taxon>Dictyochaceae</taxon>
        <taxon>Octactis</taxon>
    </lineage>
</organism>
<sequence length="510" mass="58580">MKVRTYIWWYNSRAKRGDWYQVQRDSKAEDEYGFFTGKFAVDMTGIKEALHARHLDVYVGTGDPRQEGSRAAKVFCARYRRKLNDKIRKIGVSGNTVANVVVEGVPTAREGDTIWLLNKRTGRYERVVVLSIDLQGGAMDVYQPQCNMKGTAGEIHKGVSVLSPDVRTSKNPGEPTTAGYMYTRMEPRHETTEVRLGWKEEKIAKHLNEFWVHGLLTVVEDVVCLIKLELVEYMKGKDTGIVLVICTVLAWVKNPLCQVRLAGDLNRGKTLVDFLRSAWIGPTPDERAAVSGEYNAQQCNWKNRMDGLKITFPENKCMKWEEDATPLILFSHEIRRVFEGTIMEKIKSDANYALNVVWKYKALLSIVHGNGPYPLKQCTRSTWKSLFPWQLAGEITLGVISETFPDQIGYLGTKTLGRKVKEYETLGFPCEYFEVSMYMCMTGKLKIRGVRDLKYLAKRVKQYRKGSMRIGQRKLDPSPSLYKKWLNELRRMDETAKKKKVRGKKKRKRS</sequence>
<name>A0A7S2DV17_9STRA</name>
<evidence type="ECO:0000313" key="1">
    <source>
        <dbReference type="EMBL" id="CAD9465192.1"/>
    </source>
</evidence>